<dbReference type="Proteomes" id="UP001321492">
    <property type="component" value="Unassembled WGS sequence"/>
</dbReference>
<dbReference type="Gene3D" id="3.40.1090.10">
    <property type="entry name" value="Cytosolic phospholipase A2 catalytic domain"/>
    <property type="match status" value="2"/>
</dbReference>
<feature type="short sequence motif" description="GXSXG" evidence="4">
    <location>
        <begin position="44"/>
        <end position="48"/>
    </location>
</feature>
<feature type="short sequence motif" description="DGA/G" evidence="4">
    <location>
        <begin position="175"/>
        <end position="177"/>
    </location>
</feature>
<keyword evidence="1 4" id="KW-0378">Hydrolase</keyword>
<proteinExistence type="predicted"/>
<dbReference type="InterPro" id="IPR050301">
    <property type="entry name" value="NTE"/>
</dbReference>
<dbReference type="PROSITE" id="PS51635">
    <property type="entry name" value="PNPLA"/>
    <property type="match status" value="1"/>
</dbReference>
<evidence type="ECO:0000256" key="5">
    <source>
        <dbReference type="SAM" id="MobiDB-lite"/>
    </source>
</evidence>
<keyword evidence="8" id="KW-1185">Reference proteome</keyword>
<feature type="active site" description="Proton acceptor" evidence="4">
    <location>
        <position position="175"/>
    </location>
</feature>
<feature type="short sequence motif" description="GXGXXG" evidence="4">
    <location>
        <begin position="17"/>
        <end position="22"/>
    </location>
</feature>
<dbReference type="RefSeq" id="WP_283739867.1">
    <property type="nucleotide sequence ID" value="NZ_JASJEV010000003.1"/>
</dbReference>
<gene>
    <name evidence="7" type="ORF">QNA08_06455</name>
</gene>
<feature type="region of interest" description="Disordered" evidence="5">
    <location>
        <begin position="206"/>
        <end position="227"/>
    </location>
</feature>
<name>A0ABT7AET3_9HYPH</name>
<dbReference type="InterPro" id="IPR016035">
    <property type="entry name" value="Acyl_Trfase/lysoPLipase"/>
</dbReference>
<sequence>MRAISSPSPTVAVALGGGGARGLAHVAVLEAFDELGVKPVALAGTSMGAIIGAAYAAGLTGREIHGHVADMLRDRAQVLARLLQARVGRLSHLLSGVLSNPVLIDSEKFLDLFWPAAVPDRFEELLLPLAVVATDYYARREVLFDEGPLVSAVAASMAIPGLVRPVEIGGRVLVDGGAVNPLPFEHLIGRADVIVAVDVTGGPMPVGAKGRRSARRERTAVDAPRATHPALPDPFETMFGASLIMQNAIVAEKLKARAPDVLVRPAVEGFRGLDFFKARAIFAAAVPAKDEVKRALERLLSRPVSAARERNP</sequence>
<dbReference type="Pfam" id="PF01734">
    <property type="entry name" value="Patatin"/>
    <property type="match status" value="1"/>
</dbReference>
<dbReference type="EMBL" id="JASJEV010000003">
    <property type="protein sequence ID" value="MDJ1157872.1"/>
    <property type="molecule type" value="Genomic_DNA"/>
</dbReference>
<evidence type="ECO:0000256" key="1">
    <source>
        <dbReference type="ARBA" id="ARBA00022801"/>
    </source>
</evidence>
<evidence type="ECO:0000256" key="2">
    <source>
        <dbReference type="ARBA" id="ARBA00022963"/>
    </source>
</evidence>
<organism evidence="7 8">
    <name type="scientific">Chelatococcus albus</name>
    <dbReference type="NCBI Taxonomy" id="3047466"/>
    <lineage>
        <taxon>Bacteria</taxon>
        <taxon>Pseudomonadati</taxon>
        <taxon>Pseudomonadota</taxon>
        <taxon>Alphaproteobacteria</taxon>
        <taxon>Hyphomicrobiales</taxon>
        <taxon>Chelatococcaceae</taxon>
        <taxon>Chelatococcus</taxon>
    </lineage>
</organism>
<keyword evidence="3 4" id="KW-0443">Lipid metabolism</keyword>
<dbReference type="SUPFAM" id="SSF52151">
    <property type="entry name" value="FabD/lysophospholipase-like"/>
    <property type="match status" value="1"/>
</dbReference>
<keyword evidence="2 4" id="KW-0442">Lipid degradation</keyword>
<accession>A0ABT7AET3</accession>
<comment type="caution">
    <text evidence="7">The sequence shown here is derived from an EMBL/GenBank/DDBJ whole genome shotgun (WGS) entry which is preliminary data.</text>
</comment>
<feature type="domain" description="PNPLA" evidence="6">
    <location>
        <begin position="13"/>
        <end position="188"/>
    </location>
</feature>
<dbReference type="PANTHER" id="PTHR14226">
    <property type="entry name" value="NEUROPATHY TARGET ESTERASE/SWISS CHEESE D.MELANOGASTER"/>
    <property type="match status" value="1"/>
</dbReference>
<dbReference type="PANTHER" id="PTHR14226:SF29">
    <property type="entry name" value="NEUROPATHY TARGET ESTERASE SWS"/>
    <property type="match status" value="1"/>
</dbReference>
<evidence type="ECO:0000259" key="6">
    <source>
        <dbReference type="PROSITE" id="PS51635"/>
    </source>
</evidence>
<protein>
    <submittedName>
        <fullName evidence="7">Patatin-like phospholipase family protein</fullName>
    </submittedName>
</protein>
<evidence type="ECO:0000313" key="7">
    <source>
        <dbReference type="EMBL" id="MDJ1157872.1"/>
    </source>
</evidence>
<evidence type="ECO:0000256" key="3">
    <source>
        <dbReference type="ARBA" id="ARBA00023098"/>
    </source>
</evidence>
<reference evidence="7 8" key="1">
    <citation type="submission" date="2023-05" db="EMBL/GenBank/DDBJ databases">
        <title>Chelatococcus sp. nov., a moderately thermophilic bacterium isolated from hot spring microbial mat.</title>
        <authorList>
            <person name="Hu C.-J."/>
            <person name="Li W.-J."/>
        </authorList>
    </citation>
    <scope>NUCLEOTIDE SEQUENCE [LARGE SCALE GENOMIC DNA]</scope>
    <source>
        <strain evidence="7 8">SYSU G07232</strain>
    </source>
</reference>
<feature type="active site" description="Nucleophile" evidence="4">
    <location>
        <position position="46"/>
    </location>
</feature>
<evidence type="ECO:0000256" key="4">
    <source>
        <dbReference type="PROSITE-ProRule" id="PRU01161"/>
    </source>
</evidence>
<evidence type="ECO:0000313" key="8">
    <source>
        <dbReference type="Proteomes" id="UP001321492"/>
    </source>
</evidence>
<dbReference type="InterPro" id="IPR002641">
    <property type="entry name" value="PNPLA_dom"/>
</dbReference>